<evidence type="ECO:0000256" key="1">
    <source>
        <dbReference type="SAM" id="MobiDB-lite"/>
    </source>
</evidence>
<accession>A0ABU6YJS0</accession>
<evidence type="ECO:0000313" key="3">
    <source>
        <dbReference type="Proteomes" id="UP001341840"/>
    </source>
</evidence>
<dbReference type="Proteomes" id="UP001341840">
    <property type="component" value="Unassembled WGS sequence"/>
</dbReference>
<gene>
    <name evidence="2" type="ORF">PIB30_066214</name>
</gene>
<dbReference type="EMBL" id="JASCZI010242327">
    <property type="protein sequence ID" value="MED6210655.1"/>
    <property type="molecule type" value="Genomic_DNA"/>
</dbReference>
<reference evidence="2 3" key="1">
    <citation type="journal article" date="2023" name="Plants (Basel)">
        <title>Bridging the Gap: Combining Genomics and Transcriptomics Approaches to Understand Stylosanthes scabra, an Orphan Legume from the Brazilian Caatinga.</title>
        <authorList>
            <person name="Ferreira-Neto J.R.C."/>
            <person name="da Silva M.D."/>
            <person name="Binneck E."/>
            <person name="de Melo N.F."/>
            <person name="da Silva R.H."/>
            <person name="de Melo A.L.T.M."/>
            <person name="Pandolfi V."/>
            <person name="Bustamante F.O."/>
            <person name="Brasileiro-Vidal A.C."/>
            <person name="Benko-Iseppon A.M."/>
        </authorList>
    </citation>
    <scope>NUCLEOTIDE SEQUENCE [LARGE SCALE GENOMIC DNA]</scope>
    <source>
        <tissue evidence="2">Leaves</tissue>
    </source>
</reference>
<feature type="region of interest" description="Disordered" evidence="1">
    <location>
        <begin position="51"/>
        <end position="95"/>
    </location>
</feature>
<proteinExistence type="predicted"/>
<organism evidence="2 3">
    <name type="scientific">Stylosanthes scabra</name>
    <dbReference type="NCBI Taxonomy" id="79078"/>
    <lineage>
        <taxon>Eukaryota</taxon>
        <taxon>Viridiplantae</taxon>
        <taxon>Streptophyta</taxon>
        <taxon>Embryophyta</taxon>
        <taxon>Tracheophyta</taxon>
        <taxon>Spermatophyta</taxon>
        <taxon>Magnoliopsida</taxon>
        <taxon>eudicotyledons</taxon>
        <taxon>Gunneridae</taxon>
        <taxon>Pentapetalae</taxon>
        <taxon>rosids</taxon>
        <taxon>fabids</taxon>
        <taxon>Fabales</taxon>
        <taxon>Fabaceae</taxon>
        <taxon>Papilionoideae</taxon>
        <taxon>50 kb inversion clade</taxon>
        <taxon>dalbergioids sensu lato</taxon>
        <taxon>Dalbergieae</taxon>
        <taxon>Pterocarpus clade</taxon>
        <taxon>Stylosanthes</taxon>
    </lineage>
</organism>
<name>A0ABU6YJS0_9FABA</name>
<comment type="caution">
    <text evidence="2">The sequence shown here is derived from an EMBL/GenBank/DDBJ whole genome shotgun (WGS) entry which is preliminary data.</text>
</comment>
<protein>
    <submittedName>
        <fullName evidence="2">Uncharacterized protein</fullName>
    </submittedName>
</protein>
<sequence>MQIGESSSLNSSSAFLADIHQGMLFLINTSEGPYGSSATFKHASDAKALHSSNDSHSAHKENVSSNILYTTPEGDYGRAPRKPSSACNADQWRPPESKRSRVVMLTRDTSGCCSEVINSNAMIFESPNTMEISGHARLQVSQEYKCLHLDFTNIQQQLALAGSLWLKFHQACTHIFHAFI</sequence>
<evidence type="ECO:0000313" key="2">
    <source>
        <dbReference type="EMBL" id="MED6210655.1"/>
    </source>
</evidence>
<keyword evidence="3" id="KW-1185">Reference proteome</keyword>